<dbReference type="PRINTS" id="PR00039">
    <property type="entry name" value="HTHLYSR"/>
</dbReference>
<protein>
    <recommendedName>
        <fullName evidence="5">HTH lysR-type domain-containing protein</fullName>
    </recommendedName>
</protein>
<dbReference type="Gene3D" id="3.40.190.290">
    <property type="match status" value="1"/>
</dbReference>
<dbReference type="Gene3D" id="1.10.10.10">
    <property type="entry name" value="Winged helix-like DNA-binding domain superfamily/Winged helix DNA-binding domain"/>
    <property type="match status" value="1"/>
</dbReference>
<dbReference type="Pfam" id="PF03466">
    <property type="entry name" value="LysR_substrate"/>
    <property type="match status" value="1"/>
</dbReference>
<gene>
    <name evidence="6" type="ORF">VZ95_10895</name>
</gene>
<sequence>MNLETISLDQLRVFAKAAELGSFSAVGRDLGRAQSAISYAITTLETQLGLSLFDRSGHTPRLTEQGTAILADAKSILARTQGLHARAAGLRDGLEPELAIVIDVMYPVPRLARVLGDFRERFPTVTMRVGVEVLGAVAEHVMNGRAKFGVIGSMPFQPAGLVGEALPPIRLIPVAAPAHALATMPRDNRMAALTDEVQLVLTDRSRLTEGKDYAVYSAKTWRLSDLGTKLEFLRAGLGWGNMPEHLVRDDIQSGRLVHLCGITRSVTEWLPMHLVRHPTTALGPAGRWLWEAMLSPSNN</sequence>
<evidence type="ECO:0000313" key="6">
    <source>
        <dbReference type="EMBL" id="KJV09530.1"/>
    </source>
</evidence>
<evidence type="ECO:0000256" key="2">
    <source>
        <dbReference type="ARBA" id="ARBA00023015"/>
    </source>
</evidence>
<evidence type="ECO:0000256" key="1">
    <source>
        <dbReference type="ARBA" id="ARBA00009437"/>
    </source>
</evidence>
<comment type="similarity">
    <text evidence="1">Belongs to the LysR transcriptional regulatory family.</text>
</comment>
<keyword evidence="3" id="KW-0238">DNA-binding</keyword>
<evidence type="ECO:0000256" key="4">
    <source>
        <dbReference type="ARBA" id="ARBA00023163"/>
    </source>
</evidence>
<dbReference type="InterPro" id="IPR000847">
    <property type="entry name" value="LysR_HTH_N"/>
</dbReference>
<dbReference type="Proteomes" id="UP000033774">
    <property type="component" value="Unassembled WGS sequence"/>
</dbReference>
<dbReference type="OrthoDB" id="196624at2"/>
<dbReference type="AlphaFoldDB" id="A0A0F3IS06"/>
<keyword evidence="7" id="KW-1185">Reference proteome</keyword>
<keyword evidence="2" id="KW-0805">Transcription regulation</keyword>
<dbReference type="PANTHER" id="PTHR30126:SF91">
    <property type="entry name" value="LYSR FAMILY TRANSCRIPTIONAL REGULATOR"/>
    <property type="match status" value="1"/>
</dbReference>
<name>A0A0F3IS06_9PROT</name>
<dbReference type="PATRIC" id="fig|552518.3.peg.1638"/>
<keyword evidence="4" id="KW-0804">Transcription</keyword>
<comment type="caution">
    <text evidence="6">The sequence shown here is derived from an EMBL/GenBank/DDBJ whole genome shotgun (WGS) entry which is preliminary data.</text>
</comment>
<dbReference type="EMBL" id="LAJY01000263">
    <property type="protein sequence ID" value="KJV09530.1"/>
    <property type="molecule type" value="Genomic_DNA"/>
</dbReference>
<organism evidence="6 7">
    <name type="scientific">Elstera litoralis</name>
    <dbReference type="NCBI Taxonomy" id="552518"/>
    <lineage>
        <taxon>Bacteria</taxon>
        <taxon>Pseudomonadati</taxon>
        <taxon>Pseudomonadota</taxon>
        <taxon>Alphaproteobacteria</taxon>
        <taxon>Rhodospirillales</taxon>
        <taxon>Rhodospirillaceae</taxon>
        <taxon>Elstera</taxon>
    </lineage>
</organism>
<dbReference type="InterPro" id="IPR036388">
    <property type="entry name" value="WH-like_DNA-bd_sf"/>
</dbReference>
<dbReference type="PROSITE" id="PS50931">
    <property type="entry name" value="HTH_LYSR"/>
    <property type="match status" value="1"/>
</dbReference>
<dbReference type="InterPro" id="IPR005119">
    <property type="entry name" value="LysR_subst-bd"/>
</dbReference>
<dbReference type="RefSeq" id="WP_045775864.1">
    <property type="nucleotide sequence ID" value="NZ_LAJY01000263.1"/>
</dbReference>
<dbReference type="GO" id="GO:0000976">
    <property type="term" value="F:transcription cis-regulatory region binding"/>
    <property type="evidence" value="ECO:0007669"/>
    <property type="project" value="TreeGrafter"/>
</dbReference>
<dbReference type="SUPFAM" id="SSF53850">
    <property type="entry name" value="Periplasmic binding protein-like II"/>
    <property type="match status" value="1"/>
</dbReference>
<proteinExistence type="inferred from homology"/>
<feature type="domain" description="HTH lysR-type" evidence="5">
    <location>
        <begin position="6"/>
        <end position="63"/>
    </location>
</feature>
<dbReference type="PANTHER" id="PTHR30126">
    <property type="entry name" value="HTH-TYPE TRANSCRIPTIONAL REGULATOR"/>
    <property type="match status" value="1"/>
</dbReference>
<evidence type="ECO:0000256" key="3">
    <source>
        <dbReference type="ARBA" id="ARBA00023125"/>
    </source>
</evidence>
<dbReference type="InterPro" id="IPR036390">
    <property type="entry name" value="WH_DNA-bd_sf"/>
</dbReference>
<reference evidence="6 7" key="1">
    <citation type="submission" date="2015-03" db="EMBL/GenBank/DDBJ databases">
        <title>Draft genome sequence of Elstera litoralis.</title>
        <authorList>
            <person name="Rahalkar M.C."/>
            <person name="Dhakephalkar P.K."/>
            <person name="Pore S.D."/>
            <person name="Arora P."/>
            <person name="Kapse N.G."/>
            <person name="Pandit P.S."/>
        </authorList>
    </citation>
    <scope>NUCLEOTIDE SEQUENCE [LARGE SCALE GENOMIC DNA]</scope>
    <source>
        <strain evidence="6 7">Dia-1</strain>
    </source>
</reference>
<evidence type="ECO:0000259" key="5">
    <source>
        <dbReference type="PROSITE" id="PS50931"/>
    </source>
</evidence>
<dbReference type="Pfam" id="PF00126">
    <property type="entry name" value="HTH_1"/>
    <property type="match status" value="1"/>
</dbReference>
<dbReference type="GO" id="GO:0003700">
    <property type="term" value="F:DNA-binding transcription factor activity"/>
    <property type="evidence" value="ECO:0007669"/>
    <property type="project" value="InterPro"/>
</dbReference>
<evidence type="ECO:0000313" key="7">
    <source>
        <dbReference type="Proteomes" id="UP000033774"/>
    </source>
</evidence>
<accession>A0A0F3IS06</accession>
<dbReference type="SUPFAM" id="SSF46785">
    <property type="entry name" value="Winged helix' DNA-binding domain"/>
    <property type="match status" value="1"/>
</dbReference>